<dbReference type="Proteomes" id="UP000790377">
    <property type="component" value="Unassembled WGS sequence"/>
</dbReference>
<proteinExistence type="predicted"/>
<organism evidence="1 2">
    <name type="scientific">Hygrophoropsis aurantiaca</name>
    <dbReference type="NCBI Taxonomy" id="72124"/>
    <lineage>
        <taxon>Eukaryota</taxon>
        <taxon>Fungi</taxon>
        <taxon>Dikarya</taxon>
        <taxon>Basidiomycota</taxon>
        <taxon>Agaricomycotina</taxon>
        <taxon>Agaricomycetes</taxon>
        <taxon>Agaricomycetidae</taxon>
        <taxon>Boletales</taxon>
        <taxon>Coniophorineae</taxon>
        <taxon>Hygrophoropsidaceae</taxon>
        <taxon>Hygrophoropsis</taxon>
    </lineage>
</organism>
<dbReference type="EMBL" id="MU267654">
    <property type="protein sequence ID" value="KAH7912308.1"/>
    <property type="molecule type" value="Genomic_DNA"/>
</dbReference>
<comment type="caution">
    <text evidence="1">The sequence shown here is derived from an EMBL/GenBank/DDBJ whole genome shotgun (WGS) entry which is preliminary data.</text>
</comment>
<evidence type="ECO:0000313" key="1">
    <source>
        <dbReference type="EMBL" id="KAH7912308.1"/>
    </source>
</evidence>
<gene>
    <name evidence="1" type="ORF">BJ138DRAFT_1148631</name>
</gene>
<protein>
    <submittedName>
        <fullName evidence="1">Uncharacterized protein</fullName>
    </submittedName>
</protein>
<keyword evidence="2" id="KW-1185">Reference proteome</keyword>
<accession>A0ACB8AGM7</accession>
<sequence>MPRRTSARVLVSSSTTPQDFTTVSILRSTDTSPDVLDLRRQWKWAAFSQFFFTFNSLFAMNDVNLIDIENDLVHSTSLVLPRVMQRLLQTLTQDRKISLDNWQIALRKQYYKRDPNANPIGPIEQLSNSVIAHSSRASTVPRDQSVAASEPHREYDNETWSNDAPSANKPEDPTIHDGGVDPVDASASKPVDEAIQPEETGKSLDWLDLPMLTKLDSLYTLQEWQFQNPPRLRTLMKDDDESAQWRIEPIGYDAKRNAYWLIGADRLWIQRELPRTNLKRKRDPANAREQPSKETKRQNQARGAKSQPPKRQRIESESNSTSARTTRRSTRVDTIPVGSRGPRAAKSRANQRLDAQAKDLANFQNQMAGSSSSRVSKDVGKTSLPRKPPAGIRLSARLRGSNVEEEWQEIPEEWLEDSTSTANSHQATRTTLTSAQRALTTGLESDAESISDLTELSEDSNTEDAAGASDEVGKEAAQQENDKVDHKNASPETDDPPGNEVELGSQSAALPNGFVEWDTICVTLEEWESISERFEKATHYAEKALYKTLITDIVPIITAELRETERKKRAEDAIVHRKRSSRIAMKESEKEEERLLMKQKVEEEEKLSRAKRLEARIKKEEADRQRRETAREQRRKEREQKVSEESKPSASPAPIAEIVEPVPLDHFVPPQLSHSRSNNSQNFSGSGSRTPVEDWELDCEVCHRRGINQDDGTPIMSCGLCSKWQHIICHDRQEYHAGRPKRNWDAEEFICQRCRLAQSMSHTNGHHTSSLQLLPVDQRTQSHHSSMPSSYHSNAQPPVAHDHGGNYLNQTSTTARHNYEHQASGLRTSAAPSQPSSHTHEHAHSSVTFAHYQPQQGGFSTSRPTYSFQEPVRLPVQQQYMHTVSPHASQASGMNQYPASSQSLPSSTHDKWSNGASYPRNDMSYSINGHVNPHSYTQISPYYGTHPSVPPPAQNPHLRGGHPPMGQYSYPHHAYPHTG</sequence>
<reference evidence="1" key="1">
    <citation type="journal article" date="2021" name="New Phytol.">
        <title>Evolutionary innovations through gain and loss of genes in the ectomycorrhizal Boletales.</title>
        <authorList>
            <person name="Wu G."/>
            <person name="Miyauchi S."/>
            <person name="Morin E."/>
            <person name="Kuo A."/>
            <person name="Drula E."/>
            <person name="Varga T."/>
            <person name="Kohler A."/>
            <person name="Feng B."/>
            <person name="Cao Y."/>
            <person name="Lipzen A."/>
            <person name="Daum C."/>
            <person name="Hundley H."/>
            <person name="Pangilinan J."/>
            <person name="Johnson J."/>
            <person name="Barry K."/>
            <person name="LaButti K."/>
            <person name="Ng V."/>
            <person name="Ahrendt S."/>
            <person name="Min B."/>
            <person name="Choi I.G."/>
            <person name="Park H."/>
            <person name="Plett J.M."/>
            <person name="Magnuson J."/>
            <person name="Spatafora J.W."/>
            <person name="Nagy L.G."/>
            <person name="Henrissat B."/>
            <person name="Grigoriev I.V."/>
            <person name="Yang Z.L."/>
            <person name="Xu J."/>
            <person name="Martin F.M."/>
        </authorList>
    </citation>
    <scope>NUCLEOTIDE SEQUENCE</scope>
    <source>
        <strain evidence="1">ATCC 28755</strain>
    </source>
</reference>
<name>A0ACB8AGM7_9AGAM</name>
<evidence type="ECO:0000313" key="2">
    <source>
        <dbReference type="Proteomes" id="UP000790377"/>
    </source>
</evidence>